<proteinExistence type="predicted"/>
<keyword evidence="4" id="KW-1185">Reference proteome</keyword>
<dbReference type="PANTHER" id="PTHR13847:SF281">
    <property type="entry name" value="FAD DEPENDENT OXIDOREDUCTASE DOMAIN-CONTAINING PROTEIN"/>
    <property type="match status" value="1"/>
</dbReference>
<dbReference type="GO" id="GO:0005737">
    <property type="term" value="C:cytoplasm"/>
    <property type="evidence" value="ECO:0007669"/>
    <property type="project" value="TreeGrafter"/>
</dbReference>
<dbReference type="Gene3D" id="3.30.9.10">
    <property type="entry name" value="D-Amino Acid Oxidase, subunit A, domain 2"/>
    <property type="match status" value="1"/>
</dbReference>
<evidence type="ECO:0000313" key="3">
    <source>
        <dbReference type="EMBL" id="MXR67387.1"/>
    </source>
</evidence>
<dbReference type="Pfam" id="PF01266">
    <property type="entry name" value="DAO"/>
    <property type="match status" value="1"/>
</dbReference>
<protein>
    <submittedName>
        <fullName evidence="3">FAD-dependent oxidoreductase</fullName>
    </submittedName>
</protein>
<dbReference type="RefSeq" id="WP_160793379.1">
    <property type="nucleotide sequence ID" value="NZ_WRPA01000001.1"/>
</dbReference>
<dbReference type="InterPro" id="IPR036188">
    <property type="entry name" value="FAD/NAD-bd_sf"/>
</dbReference>
<dbReference type="GO" id="GO:0016491">
    <property type="term" value="F:oxidoreductase activity"/>
    <property type="evidence" value="ECO:0007669"/>
    <property type="project" value="UniProtKB-KW"/>
</dbReference>
<dbReference type="Proteomes" id="UP000474778">
    <property type="component" value="Unassembled WGS sequence"/>
</dbReference>
<dbReference type="EMBL" id="WRPA01000001">
    <property type="protein sequence ID" value="MXR67387.1"/>
    <property type="molecule type" value="Genomic_DNA"/>
</dbReference>
<comment type="caution">
    <text evidence="3">The sequence shown here is derived from an EMBL/GenBank/DDBJ whole genome shotgun (WGS) entry which is preliminary data.</text>
</comment>
<dbReference type="PANTHER" id="PTHR13847">
    <property type="entry name" value="SARCOSINE DEHYDROGENASE-RELATED"/>
    <property type="match status" value="1"/>
</dbReference>
<dbReference type="AlphaFoldDB" id="A0A6L7HSZ4"/>
<evidence type="ECO:0000256" key="1">
    <source>
        <dbReference type="ARBA" id="ARBA00023002"/>
    </source>
</evidence>
<dbReference type="Gene3D" id="3.50.50.60">
    <property type="entry name" value="FAD/NAD(P)-binding domain"/>
    <property type="match status" value="1"/>
</dbReference>
<reference evidence="3 4" key="1">
    <citation type="submission" date="2019-12" db="EMBL/GenBank/DDBJ databases">
        <title>Shewanella insulae sp. nov., isolated from a tidal flat.</title>
        <authorList>
            <person name="Yoon J.-H."/>
        </authorList>
    </citation>
    <scope>NUCLEOTIDE SEQUENCE [LARGE SCALE GENOMIC DNA]</scope>
    <source>
        <strain evidence="3 4">JBTF-M18</strain>
    </source>
</reference>
<accession>A0A6L7HSZ4</accession>
<name>A0A6L7HSZ4_9GAMM</name>
<evidence type="ECO:0000259" key="2">
    <source>
        <dbReference type="Pfam" id="PF01266"/>
    </source>
</evidence>
<organism evidence="3 4">
    <name type="scientific">Shewanella insulae</name>
    <dbReference type="NCBI Taxonomy" id="2681496"/>
    <lineage>
        <taxon>Bacteria</taxon>
        <taxon>Pseudomonadati</taxon>
        <taxon>Pseudomonadota</taxon>
        <taxon>Gammaproteobacteria</taxon>
        <taxon>Alteromonadales</taxon>
        <taxon>Shewanellaceae</taxon>
        <taxon>Shewanella</taxon>
    </lineage>
</organism>
<evidence type="ECO:0000313" key="4">
    <source>
        <dbReference type="Proteomes" id="UP000474778"/>
    </source>
</evidence>
<sequence length="443" mass="48998">MSYDPLLNDFPGGQPWPDSYWATTVSRPELLPALNGRIQTDVAIVGGGFTGLLTAYYLASEFNIEARVLEANQIGFGASGRNAGFVLKGSGRMGYSQMAKKWGMETTKGIYNEFSNAVRRVQQLIEQHDIACDPQPNGYLKIAHNAKAYSTLKGAASFIAEHLGDDAQFLSPCELKESYMDNHQAYGALRLNDGFGVNPLKLCLGYKRMVQSLGVALYEDSCVKEWLKEGIHHRLITDKGELIAKQVVSAGNAYTPKRFNPAVDNRYLPILSNIIVTAPLSRAQLKATGLKTHQVVMDTRRLKYYYRLLSDNRLLFGGRGAISGADASDPRYGERLKSAMADCFPALADIAIDHNWTGWIAAALDDMPHVYSQGDMGYSLGYCGSGVAFSAQAAYRLAQHIAGESLPELPLYQAPLPKFPFARLRRLGQSAYYQYAWLRDRYS</sequence>
<keyword evidence="1" id="KW-0560">Oxidoreductase</keyword>
<dbReference type="SUPFAM" id="SSF51905">
    <property type="entry name" value="FAD/NAD(P)-binding domain"/>
    <property type="match status" value="1"/>
</dbReference>
<gene>
    <name evidence="3" type="ORF">GNT65_01640</name>
</gene>
<dbReference type="InterPro" id="IPR006076">
    <property type="entry name" value="FAD-dep_OxRdtase"/>
</dbReference>
<feature type="domain" description="FAD dependent oxidoreductase" evidence="2">
    <location>
        <begin position="41"/>
        <end position="399"/>
    </location>
</feature>